<accession>A0AAE9N1J1</accession>
<gene>
    <name evidence="1" type="ORF">HB761_13900</name>
</gene>
<organism evidence="1 2">
    <name type="scientific">Vibrio campbellii</name>
    <dbReference type="NCBI Taxonomy" id="680"/>
    <lineage>
        <taxon>Bacteria</taxon>
        <taxon>Pseudomonadati</taxon>
        <taxon>Pseudomonadota</taxon>
        <taxon>Gammaproteobacteria</taxon>
        <taxon>Vibrionales</taxon>
        <taxon>Vibrionaceae</taxon>
        <taxon>Vibrio</taxon>
    </lineage>
</organism>
<dbReference type="EMBL" id="CP050467">
    <property type="protein sequence ID" value="UTZ27746.1"/>
    <property type="molecule type" value="Genomic_DNA"/>
</dbReference>
<evidence type="ECO:0000313" key="1">
    <source>
        <dbReference type="EMBL" id="UTZ27746.1"/>
    </source>
</evidence>
<dbReference type="Proteomes" id="UP001058687">
    <property type="component" value="Chromosome 1"/>
</dbReference>
<dbReference type="RefSeq" id="WP_255935362.1">
    <property type="nucleotide sequence ID" value="NZ_CP050467.1"/>
</dbReference>
<protein>
    <recommendedName>
        <fullName evidence="3">Baseplate protein J-like domain-containing protein</fullName>
    </recommendedName>
</protein>
<evidence type="ECO:0008006" key="3">
    <source>
        <dbReference type="Google" id="ProtNLM"/>
    </source>
</evidence>
<sequence length="337" mass="37470">MKRFPHLARLPEPTLLSTPDFSRLYGSIKTELLDALQEIAPADVSAVEETLNNNAEILTKFTQVFTVILQNHYRRWNENAKQMFGMYATQDDMVDTIAADMGLTRLVLEEGDLNAFPPVEPVMESNEQLLTRYYLSMFALATTGTRNGYRFHALTPGASPDMKIQSPDENTVVVTYRFEDHEFGGQAKDARFVNRAPGTGIVDGYLLAHAGDGTPSDELLAETLAYMRTHSVAQETDILYLHKASINRWTLDAVLYIPSGPDQDVIKDAADVAIAKYGQEQHRLEGGIERSMIDHVLLKSTNGSGVRVQINSPASSFKCDHTGAPYLESVNIRVETE</sequence>
<proteinExistence type="predicted"/>
<reference evidence="1" key="1">
    <citation type="submission" date="2020-03" db="EMBL/GenBank/DDBJ databases">
        <title>Five strains of Vibrio campbellii isolated from Mariana Trench.</title>
        <authorList>
            <person name="Liang J."/>
            <person name="Zhang X.-H."/>
        </authorList>
    </citation>
    <scope>NUCLEOTIDE SEQUENCE</scope>
    <source>
        <strain evidence="1">LJC014</strain>
    </source>
</reference>
<evidence type="ECO:0000313" key="2">
    <source>
        <dbReference type="Proteomes" id="UP001058687"/>
    </source>
</evidence>
<dbReference type="AlphaFoldDB" id="A0AAE9N1J1"/>
<name>A0AAE9N1J1_9VIBR</name>